<dbReference type="GO" id="GO:0005886">
    <property type="term" value="C:plasma membrane"/>
    <property type="evidence" value="ECO:0007669"/>
    <property type="project" value="InterPro"/>
</dbReference>
<dbReference type="EMBL" id="LCBS01000023">
    <property type="protein sequence ID" value="KKS16358.1"/>
    <property type="molecule type" value="Genomic_DNA"/>
</dbReference>
<evidence type="ECO:0000313" key="8">
    <source>
        <dbReference type="EMBL" id="KKS16358.1"/>
    </source>
</evidence>
<organism evidence="8 9">
    <name type="scientific">candidate division WWE3 bacterium GW2011_GWB1_41_6</name>
    <dbReference type="NCBI Taxonomy" id="1619112"/>
    <lineage>
        <taxon>Bacteria</taxon>
        <taxon>Katanobacteria</taxon>
    </lineage>
</organism>
<reference evidence="8 9" key="1">
    <citation type="journal article" date="2015" name="Nature">
        <title>rRNA introns, odd ribosomes, and small enigmatic genomes across a large radiation of phyla.</title>
        <authorList>
            <person name="Brown C.T."/>
            <person name="Hug L.A."/>
            <person name="Thomas B.C."/>
            <person name="Sharon I."/>
            <person name="Castelle C.J."/>
            <person name="Singh A."/>
            <person name="Wilkins M.J."/>
            <person name="Williams K.H."/>
            <person name="Banfield J.F."/>
        </authorList>
    </citation>
    <scope>NUCLEOTIDE SEQUENCE [LARGE SCALE GENOMIC DNA]</scope>
</reference>
<keyword evidence="6 7" id="KW-0472">Membrane</keyword>
<evidence type="ECO:0000256" key="5">
    <source>
        <dbReference type="ARBA" id="ARBA00022989"/>
    </source>
</evidence>
<evidence type="ECO:0000256" key="3">
    <source>
        <dbReference type="ARBA" id="ARBA00022679"/>
    </source>
</evidence>
<name>A0A0G0ZTN2_UNCKA</name>
<feature type="transmembrane region" description="Helical" evidence="7">
    <location>
        <begin position="30"/>
        <end position="49"/>
    </location>
</feature>
<sequence length="177" mass="20189">MYGLTIAISILICTLVAEYLAKKENKNTDILWGSVFYTIVSGVIGARIYHVIDRWDYYELFPTRIFYLWNGGLGIIGGIILGGSALYIYLYMKKQDVLSWMDLGALVAPIGQALGRWGNVFNNELIPLAYYEMALDWILFVTLILVYKKRASRPKGLMLSMYLAGYALIRTILHPFR</sequence>
<feature type="transmembrane region" description="Helical" evidence="7">
    <location>
        <begin position="6"/>
        <end position="21"/>
    </location>
</feature>
<dbReference type="GO" id="GO:0008961">
    <property type="term" value="F:phosphatidylglycerol-prolipoprotein diacylglyceryl transferase activity"/>
    <property type="evidence" value="ECO:0007669"/>
    <property type="project" value="InterPro"/>
</dbReference>
<accession>A0A0G0ZTN2</accession>
<feature type="transmembrane region" description="Helical" evidence="7">
    <location>
        <begin position="97"/>
        <end position="117"/>
    </location>
</feature>
<dbReference type="InterPro" id="IPR001640">
    <property type="entry name" value="Lgt"/>
</dbReference>
<proteinExistence type="inferred from homology"/>
<keyword evidence="3 8" id="KW-0808">Transferase</keyword>
<dbReference type="PANTHER" id="PTHR30589:SF0">
    <property type="entry name" value="PHOSPHATIDYLGLYCEROL--PROLIPOPROTEIN DIACYLGLYCERYL TRANSFERASE"/>
    <property type="match status" value="1"/>
</dbReference>
<evidence type="ECO:0000256" key="1">
    <source>
        <dbReference type="ARBA" id="ARBA00007150"/>
    </source>
</evidence>
<comment type="caution">
    <text evidence="8">The sequence shown here is derived from an EMBL/GenBank/DDBJ whole genome shotgun (WGS) entry which is preliminary data.</text>
</comment>
<keyword evidence="5 7" id="KW-1133">Transmembrane helix</keyword>
<dbReference type="Pfam" id="PF01790">
    <property type="entry name" value="LGT"/>
    <property type="match status" value="1"/>
</dbReference>
<dbReference type="Proteomes" id="UP000034163">
    <property type="component" value="Unassembled WGS sequence"/>
</dbReference>
<keyword evidence="8" id="KW-0449">Lipoprotein</keyword>
<evidence type="ECO:0000256" key="4">
    <source>
        <dbReference type="ARBA" id="ARBA00022692"/>
    </source>
</evidence>
<comment type="similarity">
    <text evidence="1">Belongs to the Lgt family.</text>
</comment>
<protein>
    <submittedName>
        <fullName evidence="8">Prolipoprotein diacylglyceryl transferase</fullName>
    </submittedName>
</protein>
<feature type="transmembrane region" description="Helical" evidence="7">
    <location>
        <begin position="159"/>
        <end position="176"/>
    </location>
</feature>
<dbReference type="GO" id="GO:0042158">
    <property type="term" value="P:lipoprotein biosynthetic process"/>
    <property type="evidence" value="ECO:0007669"/>
    <property type="project" value="InterPro"/>
</dbReference>
<evidence type="ECO:0000256" key="7">
    <source>
        <dbReference type="SAM" id="Phobius"/>
    </source>
</evidence>
<evidence type="ECO:0000256" key="2">
    <source>
        <dbReference type="ARBA" id="ARBA00022475"/>
    </source>
</evidence>
<evidence type="ECO:0000256" key="6">
    <source>
        <dbReference type="ARBA" id="ARBA00023136"/>
    </source>
</evidence>
<gene>
    <name evidence="8" type="ORF">UU72_C0023G0013</name>
</gene>
<dbReference type="AlphaFoldDB" id="A0A0G0ZTN2"/>
<evidence type="ECO:0000313" key="9">
    <source>
        <dbReference type="Proteomes" id="UP000034163"/>
    </source>
</evidence>
<feature type="transmembrane region" description="Helical" evidence="7">
    <location>
        <begin position="69"/>
        <end position="90"/>
    </location>
</feature>
<dbReference type="PANTHER" id="PTHR30589">
    <property type="entry name" value="PROLIPOPROTEIN DIACYLGLYCERYL TRANSFERASE"/>
    <property type="match status" value="1"/>
</dbReference>
<keyword evidence="2" id="KW-1003">Cell membrane</keyword>
<keyword evidence="4 7" id="KW-0812">Transmembrane</keyword>
<feature type="transmembrane region" description="Helical" evidence="7">
    <location>
        <begin position="129"/>
        <end position="147"/>
    </location>
</feature>